<evidence type="ECO:0000313" key="2">
    <source>
        <dbReference type="Proteomes" id="UP001050975"/>
    </source>
</evidence>
<dbReference type="InterPro" id="IPR036890">
    <property type="entry name" value="HATPase_C_sf"/>
</dbReference>
<proteinExistence type="predicted"/>
<evidence type="ECO:0000313" key="1">
    <source>
        <dbReference type="EMBL" id="GET40170.1"/>
    </source>
</evidence>
<keyword evidence="2" id="KW-1185">Reference proteome</keyword>
<dbReference type="RefSeq" id="WP_307731536.1">
    <property type="nucleotide sequence ID" value="NZ_BLAY01000083.1"/>
</dbReference>
<dbReference type="Gene3D" id="3.30.565.10">
    <property type="entry name" value="Histidine kinase-like ATPase, C-terminal domain"/>
    <property type="match status" value="1"/>
</dbReference>
<dbReference type="AlphaFoldDB" id="A0AAV3XGV4"/>
<keyword evidence="1" id="KW-0418">Kinase</keyword>
<comment type="caution">
    <text evidence="1">The sequence shown here is derived from an EMBL/GenBank/DDBJ whole genome shotgun (WGS) entry which is preliminary data.</text>
</comment>
<dbReference type="GO" id="GO:0016301">
    <property type="term" value="F:kinase activity"/>
    <property type="evidence" value="ECO:0007669"/>
    <property type="project" value="UniProtKB-KW"/>
</dbReference>
<organism evidence="1 2">
    <name type="scientific">Microseira wollei NIES-4236</name>
    <dbReference type="NCBI Taxonomy" id="2530354"/>
    <lineage>
        <taxon>Bacteria</taxon>
        <taxon>Bacillati</taxon>
        <taxon>Cyanobacteriota</taxon>
        <taxon>Cyanophyceae</taxon>
        <taxon>Oscillatoriophycideae</taxon>
        <taxon>Aerosakkonematales</taxon>
        <taxon>Aerosakkonemataceae</taxon>
        <taxon>Microseira</taxon>
    </lineage>
</organism>
<reference evidence="1" key="1">
    <citation type="submission" date="2019-10" db="EMBL/GenBank/DDBJ databases">
        <title>Draft genome sequece of Microseira wollei NIES-4236.</title>
        <authorList>
            <person name="Yamaguchi H."/>
            <person name="Suzuki S."/>
            <person name="Kawachi M."/>
        </authorList>
    </citation>
    <scope>NUCLEOTIDE SEQUENCE</scope>
    <source>
        <strain evidence="1">NIES-4236</strain>
    </source>
</reference>
<gene>
    <name evidence="1" type="ORF">MiSe_49780</name>
</gene>
<keyword evidence="1" id="KW-0808">Transferase</keyword>
<dbReference type="Proteomes" id="UP001050975">
    <property type="component" value="Unassembled WGS sequence"/>
</dbReference>
<accession>A0AAV3XGV4</accession>
<name>A0AAV3XGV4_9CYAN</name>
<sequence>MLSLLQLYNQHYPAAVPEIQAETATIDLNFIIEDLPKLLSSMQSGADRIRKIVLSLRNFSRLEQAEMKAVDIHEGSDNTLVLLQHRLRPQTGKRESVVIKEYGNLPWVECYAAQLNQVFNSSC</sequence>
<dbReference type="EMBL" id="BLAY01000083">
    <property type="protein sequence ID" value="GET40170.1"/>
    <property type="molecule type" value="Genomic_DNA"/>
</dbReference>
<protein>
    <submittedName>
        <fullName evidence="1">Integral membrane sensor signal transduction histidine kinase</fullName>
    </submittedName>
</protein>